<dbReference type="GO" id="GO:0005737">
    <property type="term" value="C:cytoplasm"/>
    <property type="evidence" value="ECO:0007669"/>
    <property type="project" value="TreeGrafter"/>
</dbReference>
<dbReference type="InterPro" id="IPR003591">
    <property type="entry name" value="Leu-rich_rpt_typical-subtyp"/>
</dbReference>
<name>A0A979F3J1_ICTPU</name>
<dbReference type="SUPFAM" id="SSF47576">
    <property type="entry name" value="Calponin-homology domain, CH-domain"/>
    <property type="match status" value="1"/>
</dbReference>
<keyword evidence="6" id="KW-1185">Reference proteome</keyword>
<reference evidence="6" key="1">
    <citation type="journal article" date="2016" name="Nat. Commun.">
        <title>The channel catfish genome sequence provides insights into the evolution of scale formation in teleosts.</title>
        <authorList>
            <person name="Liu Z."/>
            <person name="Liu S."/>
            <person name="Yao J."/>
            <person name="Bao L."/>
            <person name="Zhang J."/>
            <person name="Li Y."/>
            <person name="Jiang C."/>
            <person name="Sun L."/>
            <person name="Wang R."/>
            <person name="Zhang Y."/>
            <person name="Zhou T."/>
            <person name="Zeng Q."/>
            <person name="Fu Q."/>
            <person name="Gao S."/>
            <person name="Li N."/>
            <person name="Koren S."/>
            <person name="Jiang Y."/>
            <person name="Zimin A."/>
            <person name="Xu P."/>
            <person name="Phillippy A.M."/>
            <person name="Geng X."/>
            <person name="Song L."/>
            <person name="Sun F."/>
            <person name="Li C."/>
            <person name="Wang X."/>
            <person name="Chen A."/>
            <person name="Jin Y."/>
            <person name="Yuan Z."/>
            <person name="Yang Y."/>
            <person name="Tan S."/>
            <person name="Peatman E."/>
            <person name="Lu J."/>
            <person name="Qin Z."/>
            <person name="Dunham R."/>
            <person name="Li Z."/>
            <person name="Sonstegard T."/>
            <person name="Feng J."/>
            <person name="Danzmann R.G."/>
            <person name="Schroeder S."/>
            <person name="Scheffler B."/>
            <person name="Duke M.V."/>
            <person name="Ballard L."/>
            <person name="Kucuktas H."/>
            <person name="Kaltenboeck L."/>
            <person name="Liu H."/>
            <person name="Armbruster J."/>
            <person name="Xie Y."/>
            <person name="Kirby M.L."/>
            <person name="Tian Y."/>
            <person name="Flanagan M.E."/>
            <person name="Mu W."/>
            <person name="Waldbieser G.C."/>
        </authorList>
    </citation>
    <scope>NUCLEOTIDE SEQUENCE [LARGE SCALE GENOMIC DNA]</scope>
    <source>
        <strain evidence="6">SDA103</strain>
    </source>
</reference>
<dbReference type="PANTHER" id="PTHR48051:SF38">
    <property type="entry name" value="LEUCINE RICH REPEATS AND CALPONIN HOMOLOGY DOMAIN CONTAINING 1"/>
    <property type="match status" value="1"/>
</dbReference>
<dbReference type="GeneID" id="108271695"/>
<reference evidence="7" key="2">
    <citation type="submission" date="2025-08" db="UniProtKB">
        <authorList>
            <consortium name="RefSeq"/>
        </authorList>
    </citation>
    <scope>IDENTIFICATION</scope>
    <source>
        <tissue evidence="7">Blood</tissue>
    </source>
</reference>
<feature type="region of interest" description="Disordered" evidence="4">
    <location>
        <begin position="626"/>
        <end position="647"/>
    </location>
</feature>
<dbReference type="Proteomes" id="UP000221080">
    <property type="component" value="Chromosome 6"/>
</dbReference>
<organism evidence="6 7">
    <name type="scientific">Ictalurus punctatus</name>
    <name type="common">Channel catfish</name>
    <name type="synonym">Silurus punctatus</name>
    <dbReference type="NCBI Taxonomy" id="7998"/>
    <lineage>
        <taxon>Eukaryota</taxon>
        <taxon>Metazoa</taxon>
        <taxon>Chordata</taxon>
        <taxon>Craniata</taxon>
        <taxon>Vertebrata</taxon>
        <taxon>Euteleostomi</taxon>
        <taxon>Actinopterygii</taxon>
        <taxon>Neopterygii</taxon>
        <taxon>Teleostei</taxon>
        <taxon>Ostariophysi</taxon>
        <taxon>Siluriformes</taxon>
        <taxon>Ictaluridae</taxon>
        <taxon>Ictalurus</taxon>
    </lineage>
</organism>
<dbReference type="InterPro" id="IPR032675">
    <property type="entry name" value="LRR_dom_sf"/>
</dbReference>
<dbReference type="PROSITE" id="PS51450">
    <property type="entry name" value="LRR"/>
    <property type="match status" value="1"/>
</dbReference>
<proteinExistence type="predicted"/>
<dbReference type="SUPFAM" id="SSF52058">
    <property type="entry name" value="L domain-like"/>
    <property type="match status" value="1"/>
</dbReference>
<accession>A0A979F3J1</accession>
<dbReference type="InterPro" id="IPR036872">
    <property type="entry name" value="CH_dom_sf"/>
</dbReference>
<dbReference type="Pfam" id="PF00307">
    <property type="entry name" value="CH"/>
    <property type="match status" value="1"/>
</dbReference>
<dbReference type="SMART" id="SM00369">
    <property type="entry name" value="LRR_TYP"/>
    <property type="match status" value="5"/>
</dbReference>
<dbReference type="InterPro" id="IPR001611">
    <property type="entry name" value="Leu-rich_rpt"/>
</dbReference>
<keyword evidence="1" id="KW-0433">Leucine-rich repeat</keyword>
<dbReference type="FunFam" id="3.80.10.10:FF:000007">
    <property type="entry name" value="Leucine-rich repeat and calponin homology domain-containing protein 1 isoform 3"/>
    <property type="match status" value="1"/>
</dbReference>
<dbReference type="SMART" id="SM00033">
    <property type="entry name" value="CH"/>
    <property type="match status" value="1"/>
</dbReference>
<sequence>MEAVSGAEAPRVVGASRGVERALEEAAGSGSLNLSARKLKEFPTAAAHYDLSDTVHADLSKNRLTEVPLEVARLVSLETLNLYHNCIKSIPDTIISLQSLTSLNISRNQLSVLPVCVCGLPLRVLNASNNKLNALPESIGQLTSLMELDVSCNEVTALPRHIGRLKALRELNVRRNLLCVLPEDLADLPLVKFDFSCNKVSTIPICYRKMTQLQSLHLENNPLQSPPAQICIKGKVHIFKYLTMESCRSDKMADALYLPVMDHLSLSRPTTGSTEDIDQHRKHDSDSGVGSDNGDKRLSATEPSDEDSLSLNVPMSNITEEDGICKDDSIEHISSLTADQSPSDSGQFGYRDSAYTTRFLNYIKGRGVDFDEPLRIEEDSNWAAEQSSKVNLISPLKEAVELLQNPNRMNMSSADLAGIKLYPVEMVTVDESLTGQESEDGQTTPKGEMICQAKTDDGRAEQENSEAKSPVFSPPFGLKPRSVFLRTPKSLESVDPQFTMRRKMEQLREELELMEQLRESIESRLKVVLPEDLGSSLMDGVVLCHLANHVRPRSVASIHVPSPAVPRLSMAKCRRNVENFLDACRKIGVPESSLCSAYDILQCSLRPVRGTVRALVSLENKGLKDKDGAMAGEMEEREKVESESLSPCQDQSSPWHIWDLIGSSLVHLFCLLLLFGAYTWSELT</sequence>
<evidence type="ECO:0000259" key="5">
    <source>
        <dbReference type="PROSITE" id="PS50021"/>
    </source>
</evidence>
<dbReference type="Gene3D" id="1.10.418.10">
    <property type="entry name" value="Calponin-like domain"/>
    <property type="match status" value="1"/>
</dbReference>
<feature type="domain" description="Calponin-homology (CH)" evidence="5">
    <location>
        <begin position="507"/>
        <end position="623"/>
    </location>
</feature>
<evidence type="ECO:0000313" key="6">
    <source>
        <dbReference type="Proteomes" id="UP000221080"/>
    </source>
</evidence>
<dbReference type="Pfam" id="PF13855">
    <property type="entry name" value="LRR_8"/>
    <property type="match status" value="2"/>
</dbReference>
<evidence type="ECO:0000256" key="4">
    <source>
        <dbReference type="SAM" id="MobiDB-lite"/>
    </source>
</evidence>
<feature type="compositionally biased region" description="Basic and acidic residues" evidence="4">
    <location>
        <begin position="277"/>
        <end position="286"/>
    </location>
</feature>
<protein>
    <submittedName>
        <fullName evidence="7">Leucine-rich repeat and calponin homology domain-containing protein 1 isoform X8</fullName>
    </submittedName>
</protein>
<dbReference type="RefSeq" id="XP_047014655.1">
    <property type="nucleotide sequence ID" value="XM_047158699.2"/>
</dbReference>
<dbReference type="PANTHER" id="PTHR48051">
    <property type="match status" value="1"/>
</dbReference>
<dbReference type="InterPro" id="IPR050216">
    <property type="entry name" value="LRR_domain-containing"/>
</dbReference>
<feature type="coiled-coil region" evidence="3">
    <location>
        <begin position="497"/>
        <end position="524"/>
    </location>
</feature>
<feature type="region of interest" description="Disordered" evidence="4">
    <location>
        <begin position="268"/>
        <end position="312"/>
    </location>
</feature>
<dbReference type="SMART" id="SM00364">
    <property type="entry name" value="LRR_BAC"/>
    <property type="match status" value="5"/>
</dbReference>
<evidence type="ECO:0000256" key="3">
    <source>
        <dbReference type="SAM" id="Coils"/>
    </source>
</evidence>
<feature type="compositionally biased region" description="Basic and acidic residues" evidence="4">
    <location>
        <begin position="626"/>
        <end position="642"/>
    </location>
</feature>
<evidence type="ECO:0000256" key="1">
    <source>
        <dbReference type="ARBA" id="ARBA00022614"/>
    </source>
</evidence>
<dbReference type="AlphaFoldDB" id="A0A979F3J1"/>
<gene>
    <name evidence="7" type="primary">lrch1</name>
</gene>
<dbReference type="PROSITE" id="PS50021">
    <property type="entry name" value="CH"/>
    <property type="match status" value="1"/>
</dbReference>
<evidence type="ECO:0000313" key="7">
    <source>
        <dbReference type="RefSeq" id="XP_047014655.1"/>
    </source>
</evidence>
<keyword evidence="3" id="KW-0175">Coiled coil</keyword>
<evidence type="ECO:0000256" key="2">
    <source>
        <dbReference type="ARBA" id="ARBA00022737"/>
    </source>
</evidence>
<dbReference type="Gene3D" id="3.80.10.10">
    <property type="entry name" value="Ribonuclease Inhibitor"/>
    <property type="match status" value="2"/>
</dbReference>
<keyword evidence="2" id="KW-0677">Repeat</keyword>
<dbReference type="InterPro" id="IPR001715">
    <property type="entry name" value="CH_dom"/>
</dbReference>
<dbReference type="CTD" id="23143"/>